<accession>X1C693</accession>
<comment type="caution">
    <text evidence="1">The sequence shown here is derived from an EMBL/GenBank/DDBJ whole genome shotgun (WGS) entry which is preliminary data.</text>
</comment>
<feature type="non-terminal residue" evidence="1">
    <location>
        <position position="164"/>
    </location>
</feature>
<dbReference type="AlphaFoldDB" id="X1C693"/>
<dbReference type="EMBL" id="BART01018943">
    <property type="protein sequence ID" value="GAG79916.1"/>
    <property type="molecule type" value="Genomic_DNA"/>
</dbReference>
<proteinExistence type="predicted"/>
<reference evidence="1" key="1">
    <citation type="journal article" date="2014" name="Front. Microbiol.">
        <title>High frequency of phylogenetically diverse reductive dehalogenase-homologous genes in deep subseafloor sedimentary metagenomes.</title>
        <authorList>
            <person name="Kawai M."/>
            <person name="Futagami T."/>
            <person name="Toyoda A."/>
            <person name="Takaki Y."/>
            <person name="Nishi S."/>
            <person name="Hori S."/>
            <person name="Arai W."/>
            <person name="Tsubouchi T."/>
            <person name="Morono Y."/>
            <person name="Uchiyama I."/>
            <person name="Ito T."/>
            <person name="Fujiyama A."/>
            <person name="Inagaki F."/>
            <person name="Takami H."/>
        </authorList>
    </citation>
    <scope>NUCLEOTIDE SEQUENCE</scope>
    <source>
        <strain evidence="1">Expedition CK06-06</strain>
    </source>
</reference>
<organism evidence="1">
    <name type="scientific">marine sediment metagenome</name>
    <dbReference type="NCBI Taxonomy" id="412755"/>
    <lineage>
        <taxon>unclassified sequences</taxon>
        <taxon>metagenomes</taxon>
        <taxon>ecological metagenomes</taxon>
    </lineage>
</organism>
<sequence length="164" mass="18862">MVKKIVIDMTAQIPDEFILNGENFSLVGMKGNGLFEPLDFGIIPHSASTACWRGYVMKYHFTKDKLILDGMRVNTNDPPRINGIEPEKEGNLFKYYYKNLNLKTNFTGKVLLAKDFIQSMYVHMGFQRPIAFETVVEIDVKSGEIISVRDLSKQMEEYRDQNPN</sequence>
<name>X1C693_9ZZZZ</name>
<evidence type="ECO:0000313" key="1">
    <source>
        <dbReference type="EMBL" id="GAG79916.1"/>
    </source>
</evidence>
<protein>
    <submittedName>
        <fullName evidence="1">Uncharacterized protein</fullName>
    </submittedName>
</protein>
<gene>
    <name evidence="1" type="ORF">S01H4_35592</name>
</gene>